<sequence length="174" mass="20320">MVQKNQLQQFTIQQNQLQQLDVNNTFLQGCLSEDVFMPQPPEFVDYDNPHHVCQLRKAIYRLKQAPRDWYYELRSFLLYFGVINSIIDASLFVFRGQGTVIYLLVYVDDLIVTDNTSSAISQFLQQLSARFSLKDLRHLHYFLGVEVISYATGLFLIQRKYITDILHTSQGSNE</sequence>
<proteinExistence type="predicted"/>
<dbReference type="EMBL" id="VEPZ02001174">
    <property type="protein sequence ID" value="KAE8689094.1"/>
    <property type="molecule type" value="Genomic_DNA"/>
</dbReference>
<dbReference type="InterPro" id="IPR013103">
    <property type="entry name" value="RVT_2"/>
</dbReference>
<dbReference type="Pfam" id="PF07727">
    <property type="entry name" value="RVT_2"/>
    <property type="match status" value="1"/>
</dbReference>
<comment type="caution">
    <text evidence="3">The sequence shown here is derived from an EMBL/GenBank/DDBJ whole genome shotgun (WGS) entry which is preliminary data.</text>
</comment>
<keyword evidence="1" id="KW-1133">Transmembrane helix</keyword>
<keyword evidence="4" id="KW-1185">Reference proteome</keyword>
<gene>
    <name evidence="3" type="ORF">F3Y22_tig00110944pilonHSYRG00143</name>
</gene>
<name>A0A6A2ZAR8_HIBSY</name>
<keyword evidence="1" id="KW-0812">Transmembrane</keyword>
<protein>
    <submittedName>
        <fullName evidence="3">Filamin A-interacting protein 1-like</fullName>
    </submittedName>
</protein>
<dbReference type="InterPro" id="IPR043502">
    <property type="entry name" value="DNA/RNA_pol_sf"/>
</dbReference>
<dbReference type="Proteomes" id="UP000436088">
    <property type="component" value="Unassembled WGS sequence"/>
</dbReference>
<feature type="domain" description="Reverse transcriptase Ty1/copia-type" evidence="2">
    <location>
        <begin position="13"/>
        <end position="168"/>
    </location>
</feature>
<keyword evidence="1" id="KW-0472">Membrane</keyword>
<evidence type="ECO:0000313" key="3">
    <source>
        <dbReference type="EMBL" id="KAE8689094.1"/>
    </source>
</evidence>
<dbReference type="AlphaFoldDB" id="A0A6A2ZAR8"/>
<organism evidence="3 4">
    <name type="scientific">Hibiscus syriacus</name>
    <name type="common">Rose of Sharon</name>
    <dbReference type="NCBI Taxonomy" id="106335"/>
    <lineage>
        <taxon>Eukaryota</taxon>
        <taxon>Viridiplantae</taxon>
        <taxon>Streptophyta</taxon>
        <taxon>Embryophyta</taxon>
        <taxon>Tracheophyta</taxon>
        <taxon>Spermatophyta</taxon>
        <taxon>Magnoliopsida</taxon>
        <taxon>eudicotyledons</taxon>
        <taxon>Gunneridae</taxon>
        <taxon>Pentapetalae</taxon>
        <taxon>rosids</taxon>
        <taxon>malvids</taxon>
        <taxon>Malvales</taxon>
        <taxon>Malvaceae</taxon>
        <taxon>Malvoideae</taxon>
        <taxon>Hibiscus</taxon>
    </lineage>
</organism>
<evidence type="ECO:0000313" key="4">
    <source>
        <dbReference type="Proteomes" id="UP000436088"/>
    </source>
</evidence>
<accession>A0A6A2ZAR8</accession>
<dbReference type="SUPFAM" id="SSF56672">
    <property type="entry name" value="DNA/RNA polymerases"/>
    <property type="match status" value="1"/>
</dbReference>
<feature type="transmembrane region" description="Helical" evidence="1">
    <location>
        <begin position="139"/>
        <end position="157"/>
    </location>
</feature>
<reference evidence="3" key="1">
    <citation type="submission" date="2019-09" db="EMBL/GenBank/DDBJ databases">
        <title>Draft genome information of white flower Hibiscus syriacus.</title>
        <authorList>
            <person name="Kim Y.-M."/>
        </authorList>
    </citation>
    <scope>NUCLEOTIDE SEQUENCE [LARGE SCALE GENOMIC DNA]</scope>
    <source>
        <strain evidence="3">YM2019G1</strain>
    </source>
</reference>
<feature type="transmembrane region" description="Helical" evidence="1">
    <location>
        <begin position="76"/>
        <end position="94"/>
    </location>
</feature>
<evidence type="ECO:0000259" key="2">
    <source>
        <dbReference type="Pfam" id="PF07727"/>
    </source>
</evidence>
<evidence type="ECO:0000256" key="1">
    <source>
        <dbReference type="SAM" id="Phobius"/>
    </source>
</evidence>